<comment type="similarity">
    <text evidence="2 9">Belongs to the PI3/PI4-kinase family. Type II PI4K subfamily.</text>
</comment>
<accession>A0ABD2LKS4</accession>
<reference evidence="11 12" key="1">
    <citation type="submission" date="2024-10" db="EMBL/GenBank/DDBJ databases">
        <authorList>
            <person name="Kim D."/>
        </authorList>
    </citation>
    <scope>NUCLEOTIDE SEQUENCE [LARGE SCALE GENOMIC DNA]</scope>
    <source>
        <strain evidence="11">BH-2024</strain>
    </source>
</reference>
<dbReference type="InterPro" id="IPR000403">
    <property type="entry name" value="PI3/4_kinase_cat_dom"/>
</dbReference>
<evidence type="ECO:0000256" key="2">
    <source>
        <dbReference type="ARBA" id="ARBA00008941"/>
    </source>
</evidence>
<protein>
    <recommendedName>
        <fullName evidence="9">Phosphatidylinositol 4-kinase type 2</fullName>
        <ecNumber evidence="9">2.7.1.67</ecNumber>
    </recommendedName>
</protein>
<dbReference type="GO" id="GO:0005886">
    <property type="term" value="C:plasma membrane"/>
    <property type="evidence" value="ECO:0007669"/>
    <property type="project" value="UniProtKB-SubCell"/>
</dbReference>
<keyword evidence="12" id="KW-1185">Reference proteome</keyword>
<gene>
    <name evidence="11" type="ORF">niasHT_007138</name>
</gene>
<evidence type="ECO:0000256" key="1">
    <source>
        <dbReference type="ARBA" id="ARBA00004236"/>
    </source>
</evidence>
<dbReference type="EMBL" id="JBICBT010000362">
    <property type="protein sequence ID" value="KAL3115838.1"/>
    <property type="molecule type" value="Genomic_DNA"/>
</dbReference>
<comment type="subcellular location">
    <subcellularLocation>
        <location evidence="1">Cell membrane</location>
    </subcellularLocation>
    <subcellularLocation>
        <location evidence="9">Membrane</location>
        <topology evidence="9">Peripheral membrane protein</topology>
    </subcellularLocation>
</comment>
<dbReference type="PANTHER" id="PTHR12865">
    <property type="entry name" value="PHOSPHATIDYLINOSITOL 4-KINASE TYPE-II"/>
    <property type="match status" value="1"/>
</dbReference>
<sequence length="539" mass="61455">MRDKRKAAAVITEQHRIPTKVTATEEETENVSCEGSDNDETAVLIKEPKKKSKVRSKKAERLPLLGHSANAHSDRESLTSARVATDFHPSDEEICRIFSEQYGSTGGEDFAACLIEAIRAINRGINPERIPQGSSGSYFVKNLKGEVIGVFKPKNEEPYGSLNPKWVKWAHKLLCPCFFGRSCLVPNQGYLSEAGASLVDQKLGLNVVPRTAIVALAAPTFHYGRIDRTVTSTKEQISRNYPDLGRHFKRIGLPPKRGSFQLFVRGYKDAKYWLDQWEQSPEKALPKPSQRELQLQFEKMVILDYIIRNTDRGNENWLICYTPPTTKAKEGNGLQRRRSSTSSLGELKRSDSLTKLKELLGNEPAKFTENGKIVDIHEPVTYESEESIGVRLSVDNNWEDIEMPHVKIAAIDHGLAFPFKHPDQWRAYPFQWAKLSMAQIPFSEEIIHKMLPVLEKSEFLRELGNDLRNIFKTDKGFDKKTFNKQLSVVYGQIFNLREALRERKTPAQLVQMTPLYIIEMKKNVFKQKVHTRSPFFSCC</sequence>
<evidence type="ECO:0000256" key="9">
    <source>
        <dbReference type="RuleBase" id="RU367084"/>
    </source>
</evidence>
<dbReference type="Pfam" id="PF00454">
    <property type="entry name" value="PI3_PI4_kinase"/>
    <property type="match status" value="1"/>
</dbReference>
<dbReference type="AlphaFoldDB" id="A0ABD2LKS4"/>
<feature type="domain" description="PI3K/PI4K catalytic" evidence="10">
    <location>
        <begin position="124"/>
        <end position="519"/>
    </location>
</feature>
<proteinExistence type="inferred from homology"/>
<keyword evidence="7 9" id="KW-0067">ATP-binding</keyword>
<keyword evidence="8 9" id="KW-0472">Membrane</keyword>
<dbReference type="PROSITE" id="PS50290">
    <property type="entry name" value="PI3_4_KINASE_3"/>
    <property type="match status" value="1"/>
</dbReference>
<dbReference type="PANTHER" id="PTHR12865:SF1">
    <property type="entry name" value="PHOSPHATIDYLINOSITOL 4-KINASE TYPE 2"/>
    <property type="match status" value="1"/>
</dbReference>
<comment type="caution">
    <text evidence="11">The sequence shown here is derived from an EMBL/GenBank/DDBJ whole genome shotgun (WGS) entry which is preliminary data.</text>
</comment>
<evidence type="ECO:0000313" key="12">
    <source>
        <dbReference type="Proteomes" id="UP001620626"/>
    </source>
</evidence>
<dbReference type="Gene3D" id="1.10.1070.20">
    <property type="match status" value="1"/>
</dbReference>
<evidence type="ECO:0000256" key="7">
    <source>
        <dbReference type="ARBA" id="ARBA00022840"/>
    </source>
</evidence>
<organism evidence="11 12">
    <name type="scientific">Heterodera trifolii</name>
    <dbReference type="NCBI Taxonomy" id="157864"/>
    <lineage>
        <taxon>Eukaryota</taxon>
        <taxon>Metazoa</taxon>
        <taxon>Ecdysozoa</taxon>
        <taxon>Nematoda</taxon>
        <taxon>Chromadorea</taxon>
        <taxon>Rhabditida</taxon>
        <taxon>Tylenchina</taxon>
        <taxon>Tylenchomorpha</taxon>
        <taxon>Tylenchoidea</taxon>
        <taxon>Heteroderidae</taxon>
        <taxon>Heteroderinae</taxon>
        <taxon>Heterodera</taxon>
    </lineage>
</organism>
<dbReference type="GO" id="GO:0046854">
    <property type="term" value="P:phosphatidylinositol phosphate biosynthetic process"/>
    <property type="evidence" value="ECO:0007669"/>
    <property type="project" value="UniProtKB-UniRule"/>
</dbReference>
<name>A0ABD2LKS4_9BILA</name>
<evidence type="ECO:0000313" key="11">
    <source>
        <dbReference type="EMBL" id="KAL3115838.1"/>
    </source>
</evidence>
<evidence type="ECO:0000256" key="8">
    <source>
        <dbReference type="ARBA" id="ARBA00023136"/>
    </source>
</evidence>
<dbReference type="GO" id="GO:0004430">
    <property type="term" value="F:1-phosphatidylinositol 4-kinase activity"/>
    <property type="evidence" value="ECO:0007669"/>
    <property type="project" value="UniProtKB-UniRule"/>
</dbReference>
<dbReference type="GO" id="GO:0005524">
    <property type="term" value="F:ATP binding"/>
    <property type="evidence" value="ECO:0007669"/>
    <property type="project" value="UniProtKB-UniRule"/>
</dbReference>
<evidence type="ECO:0000259" key="10">
    <source>
        <dbReference type="PROSITE" id="PS50290"/>
    </source>
</evidence>
<comment type="catalytic activity">
    <reaction evidence="9">
        <text>a 1,2-diacyl-sn-glycero-3-phospho-(1D-myo-inositol) + ATP = a 1,2-diacyl-sn-glycero-3-phospho-(1D-myo-inositol 4-phosphate) + ADP + H(+)</text>
        <dbReference type="Rhea" id="RHEA:19877"/>
        <dbReference type="ChEBI" id="CHEBI:15378"/>
        <dbReference type="ChEBI" id="CHEBI:30616"/>
        <dbReference type="ChEBI" id="CHEBI:57880"/>
        <dbReference type="ChEBI" id="CHEBI:58178"/>
        <dbReference type="ChEBI" id="CHEBI:456216"/>
        <dbReference type="EC" id="2.7.1.67"/>
    </reaction>
</comment>
<keyword evidence="5 9" id="KW-0547">Nucleotide-binding</keyword>
<keyword evidence="4 9" id="KW-0808">Transferase</keyword>
<keyword evidence="3" id="KW-1003">Cell membrane</keyword>
<keyword evidence="6 9" id="KW-0418">Kinase</keyword>
<evidence type="ECO:0000256" key="6">
    <source>
        <dbReference type="ARBA" id="ARBA00022777"/>
    </source>
</evidence>
<dbReference type="EC" id="2.7.1.67" evidence="9"/>
<dbReference type="Proteomes" id="UP001620626">
    <property type="component" value="Unassembled WGS sequence"/>
</dbReference>
<evidence type="ECO:0000256" key="5">
    <source>
        <dbReference type="ARBA" id="ARBA00022741"/>
    </source>
</evidence>
<evidence type="ECO:0000256" key="4">
    <source>
        <dbReference type="ARBA" id="ARBA00022679"/>
    </source>
</evidence>
<evidence type="ECO:0000256" key="3">
    <source>
        <dbReference type="ARBA" id="ARBA00022475"/>
    </source>
</evidence>
<dbReference type="InterPro" id="IPR039756">
    <property type="entry name" value="Lsb6/PI4K2"/>
</dbReference>